<proteinExistence type="predicted"/>
<dbReference type="RefSeq" id="WP_170040119.1">
    <property type="nucleotide sequence ID" value="NZ_JABDTL010000002.1"/>
</dbReference>
<keyword evidence="1" id="KW-0472">Membrane</keyword>
<feature type="transmembrane region" description="Helical" evidence="1">
    <location>
        <begin position="47"/>
        <end position="73"/>
    </location>
</feature>
<keyword evidence="3" id="KW-1185">Reference proteome</keyword>
<name>A0A841H521_9BACT</name>
<dbReference type="EMBL" id="JACHIA010000020">
    <property type="protein sequence ID" value="MBB6073032.1"/>
    <property type="molecule type" value="Genomic_DNA"/>
</dbReference>
<comment type="caution">
    <text evidence="2">The sequence shown here is derived from an EMBL/GenBank/DDBJ whole genome shotgun (WGS) entry which is preliminary data.</text>
</comment>
<evidence type="ECO:0000256" key="1">
    <source>
        <dbReference type="SAM" id="Phobius"/>
    </source>
</evidence>
<dbReference type="Proteomes" id="UP000582837">
    <property type="component" value="Unassembled WGS sequence"/>
</dbReference>
<accession>A0A841H521</accession>
<gene>
    <name evidence="2" type="ORF">HNQ61_004698</name>
</gene>
<sequence length="133" mass="15204">MSTAMEQVPEVPARLVFASGEWTEARARVIERSPAWRRSSALANLSLWLLIPLVFFIPPHIPWVLLVFFLGAYRAFNRFREQRTLVSLRGKCPKCGTEQEFSELGRMKYPHVVRCSNCQWDLRLEAPLAGAAS</sequence>
<evidence type="ECO:0000313" key="2">
    <source>
        <dbReference type="EMBL" id="MBB6073032.1"/>
    </source>
</evidence>
<keyword evidence="1" id="KW-1133">Transmembrane helix</keyword>
<evidence type="ECO:0000313" key="3">
    <source>
        <dbReference type="Proteomes" id="UP000582837"/>
    </source>
</evidence>
<organism evidence="2 3">
    <name type="scientific">Longimicrobium terrae</name>
    <dbReference type="NCBI Taxonomy" id="1639882"/>
    <lineage>
        <taxon>Bacteria</taxon>
        <taxon>Pseudomonadati</taxon>
        <taxon>Gemmatimonadota</taxon>
        <taxon>Longimicrobiia</taxon>
        <taxon>Longimicrobiales</taxon>
        <taxon>Longimicrobiaceae</taxon>
        <taxon>Longimicrobium</taxon>
    </lineage>
</organism>
<protein>
    <submittedName>
        <fullName evidence="2">Uncharacterized protein</fullName>
    </submittedName>
</protein>
<keyword evidence="1" id="KW-0812">Transmembrane</keyword>
<reference evidence="2 3" key="1">
    <citation type="submission" date="2020-08" db="EMBL/GenBank/DDBJ databases">
        <title>Genomic Encyclopedia of Type Strains, Phase IV (KMG-IV): sequencing the most valuable type-strain genomes for metagenomic binning, comparative biology and taxonomic classification.</title>
        <authorList>
            <person name="Goeker M."/>
        </authorList>
    </citation>
    <scope>NUCLEOTIDE SEQUENCE [LARGE SCALE GENOMIC DNA]</scope>
    <source>
        <strain evidence="2 3">DSM 29007</strain>
    </source>
</reference>
<dbReference type="AlphaFoldDB" id="A0A841H521"/>